<proteinExistence type="predicted"/>
<dbReference type="PROSITE" id="PS51635">
    <property type="entry name" value="PNPLA"/>
    <property type="match status" value="1"/>
</dbReference>
<dbReference type="PANTHER" id="PTHR12406">
    <property type="entry name" value="CALCIUM-INDEPENDENT PHOSPHOLIPASE A2 IPLA2 -RELATED"/>
    <property type="match status" value="1"/>
</dbReference>
<dbReference type="InterPro" id="IPR033562">
    <property type="entry name" value="PLPL"/>
</dbReference>
<dbReference type="AlphaFoldDB" id="A0A6C0CWN3"/>
<dbReference type="Pfam" id="PF01734">
    <property type="entry name" value="Patatin"/>
    <property type="match status" value="1"/>
</dbReference>
<evidence type="ECO:0000313" key="3">
    <source>
        <dbReference type="EMBL" id="QHT08350.1"/>
    </source>
</evidence>
<dbReference type="InterPro" id="IPR016035">
    <property type="entry name" value="Acyl_Trfase/lysoPLipase"/>
</dbReference>
<organism evidence="3">
    <name type="scientific">viral metagenome</name>
    <dbReference type="NCBI Taxonomy" id="1070528"/>
    <lineage>
        <taxon>unclassified sequences</taxon>
        <taxon>metagenomes</taxon>
        <taxon>organismal metagenomes</taxon>
    </lineage>
</organism>
<dbReference type="InterPro" id="IPR002641">
    <property type="entry name" value="PNPLA_dom"/>
</dbReference>
<keyword evidence="1" id="KW-0443">Lipid metabolism</keyword>
<dbReference type="GO" id="GO:0004806">
    <property type="term" value="F:triacylglycerol lipase activity"/>
    <property type="evidence" value="ECO:0007669"/>
    <property type="project" value="TreeGrafter"/>
</dbReference>
<name>A0A6C0CWN3_9ZZZZ</name>
<sequence length="309" mass="36615">MLETYISKLVDNIPLSKKNQREKIDIILDGGLFNGSYLIGALYFLREMEKVGHIEVDKLSGCSIGSLACVLYTADLLDLTTEIYNMAIDQFKKTTHLEVVDDILSKIRKKLPRDICERMNGRVFITYYDLKKGKKVIKSKYKNKKEIMDVVKRSCFVPYLIDGSFMHKERYIDGIFPYILPKEEGKRILYLDLLGYDKITHIISVKNEKTNFHRVLSGLLDIHLFYIKEKPTLMCSYVDEWSLVRQTYHFILKKLFEIFVFYNIYFYFLIHKYILTREVLEHLNSNSFVQIVVDFLKKANEKFLRYFCM</sequence>
<accession>A0A6C0CWN3</accession>
<dbReference type="GO" id="GO:0005811">
    <property type="term" value="C:lipid droplet"/>
    <property type="evidence" value="ECO:0007669"/>
    <property type="project" value="TreeGrafter"/>
</dbReference>
<dbReference type="GO" id="GO:0005737">
    <property type="term" value="C:cytoplasm"/>
    <property type="evidence" value="ECO:0007669"/>
    <property type="project" value="TreeGrafter"/>
</dbReference>
<feature type="domain" description="PNPLA" evidence="2">
    <location>
        <begin position="26"/>
        <end position="186"/>
    </location>
</feature>
<evidence type="ECO:0000256" key="1">
    <source>
        <dbReference type="ARBA" id="ARBA00023098"/>
    </source>
</evidence>
<dbReference type="GO" id="GO:0055088">
    <property type="term" value="P:lipid homeostasis"/>
    <property type="evidence" value="ECO:0007669"/>
    <property type="project" value="TreeGrafter"/>
</dbReference>
<reference evidence="3" key="1">
    <citation type="journal article" date="2020" name="Nature">
        <title>Giant virus diversity and host interactions through global metagenomics.</title>
        <authorList>
            <person name="Schulz F."/>
            <person name="Roux S."/>
            <person name="Paez-Espino D."/>
            <person name="Jungbluth S."/>
            <person name="Walsh D.A."/>
            <person name="Denef V.J."/>
            <person name="McMahon K.D."/>
            <person name="Konstantinidis K.T."/>
            <person name="Eloe-Fadrosh E.A."/>
            <person name="Kyrpides N.C."/>
            <person name="Woyke T."/>
        </authorList>
    </citation>
    <scope>NUCLEOTIDE SEQUENCE</scope>
    <source>
        <strain evidence="3">GVMAG-M-3300022752-66</strain>
    </source>
</reference>
<protein>
    <recommendedName>
        <fullName evidence="2">PNPLA domain-containing protein</fullName>
    </recommendedName>
</protein>
<dbReference type="GO" id="GO:0016020">
    <property type="term" value="C:membrane"/>
    <property type="evidence" value="ECO:0007669"/>
    <property type="project" value="TreeGrafter"/>
</dbReference>
<dbReference type="GO" id="GO:0019433">
    <property type="term" value="P:triglyceride catabolic process"/>
    <property type="evidence" value="ECO:0007669"/>
    <property type="project" value="TreeGrafter"/>
</dbReference>
<dbReference type="SUPFAM" id="SSF52151">
    <property type="entry name" value="FabD/lysophospholipase-like"/>
    <property type="match status" value="1"/>
</dbReference>
<dbReference type="PANTHER" id="PTHR12406:SF7">
    <property type="entry name" value="PATATIN-LIKE PHOSPHOLIPASE DOMAIN-CONTAINING PROTEIN 4"/>
    <property type="match status" value="1"/>
</dbReference>
<dbReference type="EMBL" id="MN739494">
    <property type="protein sequence ID" value="QHT08350.1"/>
    <property type="molecule type" value="Genomic_DNA"/>
</dbReference>
<dbReference type="Gene3D" id="3.40.1090.10">
    <property type="entry name" value="Cytosolic phospholipase A2 catalytic domain"/>
    <property type="match status" value="1"/>
</dbReference>
<evidence type="ECO:0000259" key="2">
    <source>
        <dbReference type="PROSITE" id="PS51635"/>
    </source>
</evidence>